<dbReference type="HOGENOM" id="CLU_2190249_0_0_1"/>
<proteinExistence type="predicted"/>
<dbReference type="EMBL" id="KN827891">
    <property type="protein sequence ID" value="KIK75753.1"/>
    <property type="molecule type" value="Genomic_DNA"/>
</dbReference>
<feature type="compositionally biased region" description="Polar residues" evidence="1">
    <location>
        <begin position="34"/>
        <end position="49"/>
    </location>
</feature>
<dbReference type="OrthoDB" id="10594275at2759"/>
<feature type="non-terminal residue" evidence="2">
    <location>
        <position position="1"/>
    </location>
</feature>
<accession>A0A0D0CKJ5</accession>
<feature type="compositionally biased region" description="Basic and acidic residues" evidence="1">
    <location>
        <begin position="11"/>
        <end position="30"/>
    </location>
</feature>
<name>A0A0D0CKJ5_9AGAM</name>
<evidence type="ECO:0000256" key="1">
    <source>
        <dbReference type="SAM" id="MobiDB-lite"/>
    </source>
</evidence>
<reference evidence="3" key="2">
    <citation type="submission" date="2015-01" db="EMBL/GenBank/DDBJ databases">
        <title>Evolutionary Origins and Diversification of the Mycorrhizal Mutualists.</title>
        <authorList>
            <consortium name="DOE Joint Genome Institute"/>
            <consortium name="Mycorrhizal Genomics Consortium"/>
            <person name="Kohler A."/>
            <person name="Kuo A."/>
            <person name="Nagy L.G."/>
            <person name="Floudas D."/>
            <person name="Copeland A."/>
            <person name="Barry K.W."/>
            <person name="Cichocki N."/>
            <person name="Veneault-Fourrey C."/>
            <person name="LaButti K."/>
            <person name="Lindquist E.A."/>
            <person name="Lipzen A."/>
            <person name="Lundell T."/>
            <person name="Morin E."/>
            <person name="Murat C."/>
            <person name="Riley R."/>
            <person name="Ohm R."/>
            <person name="Sun H."/>
            <person name="Tunlid A."/>
            <person name="Henrissat B."/>
            <person name="Grigoriev I.V."/>
            <person name="Hibbett D.S."/>
            <person name="Martin F."/>
        </authorList>
    </citation>
    <scope>NUCLEOTIDE SEQUENCE [LARGE SCALE GENOMIC DNA]</scope>
    <source>
        <strain evidence="3">Ve08.2h10</strain>
    </source>
</reference>
<reference evidence="2 3" key="1">
    <citation type="submission" date="2014-04" db="EMBL/GenBank/DDBJ databases">
        <authorList>
            <consortium name="DOE Joint Genome Institute"/>
            <person name="Kuo A."/>
            <person name="Kohler A."/>
            <person name="Jargeat P."/>
            <person name="Nagy L.G."/>
            <person name="Floudas D."/>
            <person name="Copeland A."/>
            <person name="Barry K.W."/>
            <person name="Cichocki N."/>
            <person name="Veneault-Fourrey C."/>
            <person name="LaButti K."/>
            <person name="Lindquist E.A."/>
            <person name="Lipzen A."/>
            <person name="Lundell T."/>
            <person name="Morin E."/>
            <person name="Murat C."/>
            <person name="Sun H."/>
            <person name="Tunlid A."/>
            <person name="Henrissat B."/>
            <person name="Grigoriev I.V."/>
            <person name="Hibbett D.S."/>
            <person name="Martin F."/>
            <person name="Nordberg H.P."/>
            <person name="Cantor M.N."/>
            <person name="Hua S.X."/>
        </authorList>
    </citation>
    <scope>NUCLEOTIDE SEQUENCE [LARGE SCALE GENOMIC DNA]</scope>
    <source>
        <strain evidence="2 3">Ve08.2h10</strain>
    </source>
</reference>
<dbReference type="AlphaFoldDB" id="A0A0D0CKJ5"/>
<feature type="region of interest" description="Disordered" evidence="1">
    <location>
        <begin position="1"/>
        <end position="49"/>
    </location>
</feature>
<organism evidence="2 3">
    <name type="scientific">Paxillus rubicundulus Ve08.2h10</name>
    <dbReference type="NCBI Taxonomy" id="930991"/>
    <lineage>
        <taxon>Eukaryota</taxon>
        <taxon>Fungi</taxon>
        <taxon>Dikarya</taxon>
        <taxon>Basidiomycota</taxon>
        <taxon>Agaricomycotina</taxon>
        <taxon>Agaricomycetes</taxon>
        <taxon>Agaricomycetidae</taxon>
        <taxon>Boletales</taxon>
        <taxon>Paxilineae</taxon>
        <taxon>Paxillaceae</taxon>
        <taxon>Paxillus</taxon>
    </lineage>
</organism>
<keyword evidence="3" id="KW-1185">Reference proteome</keyword>
<sequence length="109" mass="12059">HQADSASGEVEWTRSTKDERGRGKNTRDEIDNGGEQTAKTTAVKVTSEGEQQIAKGEWVKLKAMVNSEGETGEQELAKTSIIKGKYCELWYSTDCSLADTKSSRLKNFL</sequence>
<dbReference type="InParanoid" id="A0A0D0CKJ5"/>
<gene>
    <name evidence="2" type="ORF">PAXRUDRAFT_171817</name>
</gene>
<evidence type="ECO:0000313" key="2">
    <source>
        <dbReference type="EMBL" id="KIK75753.1"/>
    </source>
</evidence>
<dbReference type="Proteomes" id="UP000054538">
    <property type="component" value="Unassembled WGS sequence"/>
</dbReference>
<evidence type="ECO:0000313" key="3">
    <source>
        <dbReference type="Proteomes" id="UP000054538"/>
    </source>
</evidence>
<protein>
    <submittedName>
        <fullName evidence="2">Uncharacterized protein</fullName>
    </submittedName>
</protein>